<dbReference type="Proteomes" id="UP001150266">
    <property type="component" value="Unassembled WGS sequence"/>
</dbReference>
<dbReference type="OrthoDB" id="3062525at2759"/>
<name>A0A9W9AH97_9AGAR</name>
<dbReference type="AlphaFoldDB" id="A0A9W9AH97"/>
<proteinExistence type="predicted"/>
<accession>A0A9W9AH97</accession>
<comment type="caution">
    <text evidence="1">The sequence shown here is derived from an EMBL/GenBank/DDBJ whole genome shotgun (WGS) entry which is preliminary data.</text>
</comment>
<dbReference type="EMBL" id="JAOTPV010000006">
    <property type="protein sequence ID" value="KAJ4480836.1"/>
    <property type="molecule type" value="Genomic_DNA"/>
</dbReference>
<sequence length="75" mass="8689">CDCPYKCYGKARELLDTLPQKWNLSGTTNTTKYYENEDTDDKVDENSCQFNQRLTTNGSLSDVFQIFMEGEECNE</sequence>
<feature type="non-terminal residue" evidence="1">
    <location>
        <position position="1"/>
    </location>
</feature>
<keyword evidence="2" id="KW-1185">Reference proteome</keyword>
<organism evidence="1 2">
    <name type="scientific">Lentinula aciculospora</name>
    <dbReference type="NCBI Taxonomy" id="153920"/>
    <lineage>
        <taxon>Eukaryota</taxon>
        <taxon>Fungi</taxon>
        <taxon>Dikarya</taxon>
        <taxon>Basidiomycota</taxon>
        <taxon>Agaricomycotina</taxon>
        <taxon>Agaricomycetes</taxon>
        <taxon>Agaricomycetidae</taxon>
        <taxon>Agaricales</taxon>
        <taxon>Marasmiineae</taxon>
        <taxon>Omphalotaceae</taxon>
        <taxon>Lentinula</taxon>
    </lineage>
</organism>
<feature type="non-terminal residue" evidence="1">
    <location>
        <position position="75"/>
    </location>
</feature>
<evidence type="ECO:0000313" key="2">
    <source>
        <dbReference type="Proteomes" id="UP001150266"/>
    </source>
</evidence>
<reference evidence="1" key="1">
    <citation type="submission" date="2022-08" db="EMBL/GenBank/DDBJ databases">
        <title>A Global Phylogenomic Analysis of the Shiitake Genus Lentinula.</title>
        <authorList>
            <consortium name="DOE Joint Genome Institute"/>
            <person name="Sierra-Patev S."/>
            <person name="Min B."/>
            <person name="Naranjo-Ortiz M."/>
            <person name="Looney B."/>
            <person name="Konkel Z."/>
            <person name="Slot J.C."/>
            <person name="Sakamoto Y."/>
            <person name="Steenwyk J.L."/>
            <person name="Rokas A."/>
            <person name="Carro J."/>
            <person name="Camarero S."/>
            <person name="Ferreira P."/>
            <person name="Molpeceres G."/>
            <person name="Ruiz-Duenas F.J."/>
            <person name="Serrano A."/>
            <person name="Henrissat B."/>
            <person name="Drula E."/>
            <person name="Hughes K.W."/>
            <person name="Mata J.L."/>
            <person name="Ishikawa N.K."/>
            <person name="Vargas-Isla R."/>
            <person name="Ushijima S."/>
            <person name="Smith C.A."/>
            <person name="Ahrendt S."/>
            <person name="Andreopoulos W."/>
            <person name="He G."/>
            <person name="Labutti K."/>
            <person name="Lipzen A."/>
            <person name="Ng V."/>
            <person name="Riley R."/>
            <person name="Sandor L."/>
            <person name="Barry K."/>
            <person name="Martinez A.T."/>
            <person name="Xiao Y."/>
            <person name="Gibbons J.G."/>
            <person name="Terashima K."/>
            <person name="Grigoriev I.V."/>
            <person name="Hibbett D.S."/>
        </authorList>
    </citation>
    <scope>NUCLEOTIDE SEQUENCE</scope>
    <source>
        <strain evidence="1">JLM2183</strain>
    </source>
</reference>
<gene>
    <name evidence="1" type="ORF">J3R30DRAFT_3235337</name>
</gene>
<evidence type="ECO:0000313" key="1">
    <source>
        <dbReference type="EMBL" id="KAJ4480836.1"/>
    </source>
</evidence>
<protein>
    <submittedName>
        <fullName evidence="1">Uncharacterized protein</fullName>
    </submittedName>
</protein>